<dbReference type="InterPro" id="IPR029055">
    <property type="entry name" value="Ntn_hydrolases_N"/>
</dbReference>
<proteinExistence type="inferred from homology"/>
<dbReference type="InterPro" id="IPR002692">
    <property type="entry name" value="S45"/>
</dbReference>
<reference evidence="4" key="1">
    <citation type="journal article" date="2019" name="Int. J. Syst. Evol. Microbiol.">
        <title>The Global Catalogue of Microorganisms (GCM) 10K type strain sequencing project: providing services to taxonomists for standard genome sequencing and annotation.</title>
        <authorList>
            <consortium name="The Broad Institute Genomics Platform"/>
            <consortium name="The Broad Institute Genome Sequencing Center for Infectious Disease"/>
            <person name="Wu L."/>
            <person name="Ma J."/>
        </authorList>
    </citation>
    <scope>NUCLEOTIDE SEQUENCE [LARGE SCALE GENOMIC DNA]</scope>
    <source>
        <strain evidence="4">CCUG 62974</strain>
    </source>
</reference>
<evidence type="ECO:0000313" key="3">
    <source>
        <dbReference type="EMBL" id="MFD0889208.1"/>
    </source>
</evidence>
<dbReference type="InterPro" id="IPR023343">
    <property type="entry name" value="Penicillin_amidase_dom1"/>
</dbReference>
<evidence type="ECO:0000256" key="1">
    <source>
        <dbReference type="ARBA" id="ARBA00006586"/>
    </source>
</evidence>
<dbReference type="EMBL" id="JBHTHX010001709">
    <property type="protein sequence ID" value="MFD0889208.1"/>
    <property type="molecule type" value="Genomic_DNA"/>
</dbReference>
<organism evidence="3 4">
    <name type="scientific">Streptosporangium algeriense</name>
    <dbReference type="NCBI Taxonomy" id="1682748"/>
    <lineage>
        <taxon>Bacteria</taxon>
        <taxon>Bacillati</taxon>
        <taxon>Actinomycetota</taxon>
        <taxon>Actinomycetes</taxon>
        <taxon>Streptosporangiales</taxon>
        <taxon>Streptosporangiaceae</taxon>
        <taxon>Streptosporangium</taxon>
    </lineage>
</organism>
<feature type="region of interest" description="Disordered" evidence="2">
    <location>
        <begin position="239"/>
        <end position="272"/>
    </location>
</feature>
<evidence type="ECO:0000313" key="4">
    <source>
        <dbReference type="Proteomes" id="UP001597024"/>
    </source>
</evidence>
<sequence length="272" mass="30357">MKFRPYARMPRPLMWLARVVTTLVVLSLALAGAGVLAVRASFPQVSGDLKVKGLTGKVTVYRDKTGVPHIYADSSEDLFLAQGYVHAQDRFFEMDFRRHVTAGRLSEMFGPSTLPQDKAIRTMGWRRIAERELPLLSEQTRRYLDAYARGVNSWMEQHEGALGKSLEYGLLRITNSGYQPEPWTPVDSVAWLKAMAWDLRSNLTDEIGRALAASELPRERVEQLWPGYPFGAHRPIVTKGSVTDHGFDQAQEPRGATPHPEAGADPRALTGA</sequence>
<feature type="non-terminal residue" evidence="3">
    <location>
        <position position="272"/>
    </location>
</feature>
<name>A0ABW3E2T7_9ACTN</name>
<protein>
    <submittedName>
        <fullName evidence="3">Penicillin acylase family protein</fullName>
    </submittedName>
</protein>
<dbReference type="PANTHER" id="PTHR34218:SF4">
    <property type="entry name" value="ACYL-HOMOSERINE LACTONE ACYLASE QUIP"/>
    <property type="match status" value="1"/>
</dbReference>
<dbReference type="Pfam" id="PF01804">
    <property type="entry name" value="Penicil_amidase"/>
    <property type="match status" value="1"/>
</dbReference>
<dbReference type="Gene3D" id="1.10.439.10">
    <property type="entry name" value="Penicillin Amidohydrolase, domain 1"/>
    <property type="match status" value="1"/>
</dbReference>
<comment type="caution">
    <text evidence="3">The sequence shown here is derived from an EMBL/GenBank/DDBJ whole genome shotgun (WGS) entry which is preliminary data.</text>
</comment>
<keyword evidence="4" id="KW-1185">Reference proteome</keyword>
<gene>
    <name evidence="3" type="ORF">ACFQ08_32135</name>
</gene>
<accession>A0ABW3E2T7</accession>
<dbReference type="PANTHER" id="PTHR34218">
    <property type="entry name" value="PEPTIDASE S45 PENICILLIN AMIDASE"/>
    <property type="match status" value="1"/>
</dbReference>
<comment type="similarity">
    <text evidence="1">Belongs to the peptidase S45 family.</text>
</comment>
<dbReference type="SUPFAM" id="SSF56235">
    <property type="entry name" value="N-terminal nucleophile aminohydrolases (Ntn hydrolases)"/>
    <property type="match status" value="1"/>
</dbReference>
<dbReference type="Proteomes" id="UP001597024">
    <property type="component" value="Unassembled WGS sequence"/>
</dbReference>
<evidence type="ECO:0000256" key="2">
    <source>
        <dbReference type="SAM" id="MobiDB-lite"/>
    </source>
</evidence>